<gene>
    <name evidence="2" type="ORF">HUN01_06325</name>
</gene>
<dbReference type="Proteomes" id="UP000514713">
    <property type="component" value="Chromosome"/>
</dbReference>
<dbReference type="CDD" id="cd00093">
    <property type="entry name" value="HTH_XRE"/>
    <property type="match status" value="1"/>
</dbReference>
<dbReference type="EMBL" id="CP054698">
    <property type="protein sequence ID" value="QMS87215.1"/>
    <property type="molecule type" value="Genomic_DNA"/>
</dbReference>
<dbReference type="InterPro" id="IPR010982">
    <property type="entry name" value="Lambda_DNA-bd_dom_sf"/>
</dbReference>
<protein>
    <submittedName>
        <fullName evidence="2">Helix-turn-helix transcriptional regulator</fullName>
    </submittedName>
</protein>
<dbReference type="AlphaFoldDB" id="A0A7D7Q9E9"/>
<name>A0A7D7Q9E9_9NOSO</name>
<accession>A0A7D7Q9E9</accession>
<evidence type="ECO:0000259" key="1">
    <source>
        <dbReference type="PROSITE" id="PS50943"/>
    </source>
</evidence>
<dbReference type="Gene3D" id="1.10.260.40">
    <property type="entry name" value="lambda repressor-like DNA-binding domains"/>
    <property type="match status" value="1"/>
</dbReference>
<dbReference type="RefSeq" id="WP_181930555.1">
    <property type="nucleotide sequence ID" value="NZ_CP054698.1"/>
</dbReference>
<reference evidence="3" key="1">
    <citation type="submission" date="2020-06" db="EMBL/GenBank/DDBJ databases">
        <title>Nostoc edaphicum CCNP1411 genome.</title>
        <authorList>
            <person name="Fidor A."/>
            <person name="Grabski M."/>
            <person name="Gawor J."/>
            <person name="Gromadka R."/>
            <person name="Wegrzyn G."/>
            <person name="Mazur-Marzec H."/>
        </authorList>
    </citation>
    <scope>NUCLEOTIDE SEQUENCE [LARGE SCALE GENOMIC DNA]</scope>
    <source>
        <strain evidence="3">CCNP1411</strain>
    </source>
</reference>
<dbReference type="InterPro" id="IPR001387">
    <property type="entry name" value="Cro/C1-type_HTH"/>
</dbReference>
<dbReference type="SUPFAM" id="SSF47413">
    <property type="entry name" value="lambda repressor-like DNA-binding domains"/>
    <property type="match status" value="1"/>
</dbReference>
<keyword evidence="3" id="KW-1185">Reference proteome</keyword>
<evidence type="ECO:0000313" key="2">
    <source>
        <dbReference type="EMBL" id="QMS87215.1"/>
    </source>
</evidence>
<dbReference type="PROSITE" id="PS50943">
    <property type="entry name" value="HTH_CROC1"/>
    <property type="match status" value="1"/>
</dbReference>
<dbReference type="GO" id="GO:0003677">
    <property type="term" value="F:DNA binding"/>
    <property type="evidence" value="ECO:0007669"/>
    <property type="project" value="InterPro"/>
</dbReference>
<organism evidence="2 3">
    <name type="scientific">Nostoc edaphicum CCNP1411</name>
    <dbReference type="NCBI Taxonomy" id="1472755"/>
    <lineage>
        <taxon>Bacteria</taxon>
        <taxon>Bacillati</taxon>
        <taxon>Cyanobacteriota</taxon>
        <taxon>Cyanophyceae</taxon>
        <taxon>Nostocales</taxon>
        <taxon>Nostocaceae</taxon>
        <taxon>Nostoc</taxon>
    </lineage>
</organism>
<dbReference type="Pfam" id="PF01381">
    <property type="entry name" value="HTH_3"/>
    <property type="match status" value="1"/>
</dbReference>
<evidence type="ECO:0000313" key="3">
    <source>
        <dbReference type="Proteomes" id="UP000514713"/>
    </source>
</evidence>
<feature type="domain" description="HTH cro/C1-type" evidence="1">
    <location>
        <begin position="19"/>
        <end position="72"/>
    </location>
</feature>
<sequence length="85" mass="9706">MPQSRSLLAAKQPNIGKLVRALRQELNLSQEKFAAEFGVTFPTINRWENGHVTPSPLAIQRITSLINELGERGQILKKTYFREEE</sequence>
<dbReference type="KEGG" id="ned:HUN01_06325"/>
<dbReference type="SMART" id="SM00530">
    <property type="entry name" value="HTH_XRE"/>
    <property type="match status" value="1"/>
</dbReference>
<proteinExistence type="predicted"/>